<dbReference type="EMBL" id="BTFZ01000013">
    <property type="protein sequence ID" value="GMM38120.1"/>
    <property type="molecule type" value="Genomic_DNA"/>
</dbReference>
<dbReference type="SUPFAM" id="SSF57716">
    <property type="entry name" value="Glucocorticoid receptor-like (DNA-binding domain)"/>
    <property type="match status" value="1"/>
</dbReference>
<dbReference type="RefSeq" id="XP_064855116.1">
    <property type="nucleotide sequence ID" value="XM_064999044.1"/>
</dbReference>
<dbReference type="GO" id="GO:0006355">
    <property type="term" value="P:regulation of DNA-templated transcription"/>
    <property type="evidence" value="ECO:0007669"/>
    <property type="project" value="InterPro"/>
</dbReference>
<comment type="caution">
    <text evidence="2">The sequence shown here is derived from an EMBL/GenBank/DDBJ whole genome shotgun (WGS) entry which is preliminary data.</text>
</comment>
<evidence type="ECO:0000256" key="1">
    <source>
        <dbReference type="SAM" id="MobiDB-lite"/>
    </source>
</evidence>
<organism evidence="2 3">
    <name type="scientific">Saccharomycopsis crataegensis</name>
    <dbReference type="NCBI Taxonomy" id="43959"/>
    <lineage>
        <taxon>Eukaryota</taxon>
        <taxon>Fungi</taxon>
        <taxon>Dikarya</taxon>
        <taxon>Ascomycota</taxon>
        <taxon>Saccharomycotina</taxon>
        <taxon>Saccharomycetes</taxon>
        <taxon>Saccharomycopsidaceae</taxon>
        <taxon>Saccharomycopsis</taxon>
    </lineage>
</organism>
<reference evidence="2 3" key="1">
    <citation type="journal article" date="2023" name="Elife">
        <title>Identification of key yeast species and microbe-microbe interactions impacting larval growth of Drosophila in the wild.</title>
        <authorList>
            <person name="Mure A."/>
            <person name="Sugiura Y."/>
            <person name="Maeda R."/>
            <person name="Honda K."/>
            <person name="Sakurai N."/>
            <person name="Takahashi Y."/>
            <person name="Watada M."/>
            <person name="Katoh T."/>
            <person name="Gotoh A."/>
            <person name="Gotoh Y."/>
            <person name="Taniguchi I."/>
            <person name="Nakamura K."/>
            <person name="Hayashi T."/>
            <person name="Katayama T."/>
            <person name="Uemura T."/>
            <person name="Hattori Y."/>
        </authorList>
    </citation>
    <scope>NUCLEOTIDE SEQUENCE [LARGE SCALE GENOMIC DNA]</scope>
    <source>
        <strain evidence="2 3">SC-9</strain>
    </source>
</reference>
<feature type="compositionally biased region" description="Polar residues" evidence="1">
    <location>
        <begin position="97"/>
        <end position="115"/>
    </location>
</feature>
<dbReference type="GeneID" id="90076095"/>
<accession>A0AAV5QVA9</accession>
<gene>
    <name evidence="2" type="ORF">DASC09_054450</name>
</gene>
<evidence type="ECO:0000313" key="2">
    <source>
        <dbReference type="EMBL" id="GMM38120.1"/>
    </source>
</evidence>
<protein>
    <recommendedName>
        <fullName evidence="4">GATA-type domain-containing protein</fullName>
    </recommendedName>
</protein>
<feature type="compositionally biased region" description="Basic and acidic residues" evidence="1">
    <location>
        <begin position="58"/>
        <end position="77"/>
    </location>
</feature>
<feature type="compositionally biased region" description="Basic and acidic residues" evidence="1">
    <location>
        <begin position="116"/>
        <end position="125"/>
    </location>
</feature>
<evidence type="ECO:0008006" key="4">
    <source>
        <dbReference type="Google" id="ProtNLM"/>
    </source>
</evidence>
<dbReference type="InterPro" id="IPR013088">
    <property type="entry name" value="Znf_NHR/GATA"/>
</dbReference>
<feature type="region of interest" description="Disordered" evidence="1">
    <location>
        <begin position="48"/>
        <end position="159"/>
    </location>
</feature>
<sequence>MSKELQQYYIPLSIQKIHHEQYYRSRKSEAQGSSVQVNFNYNWSAQPSFQKPASLPHPHMDHQNEKKGEKNEIDETSQKSTKSLSSSISSNLAHAEGSTTTNDGSYTTASPTESLKNVEEDKMKEPLVSTTKQKKSIQVPLSNSRNTKKSKTSSNKNIKKIKIKLSKKRAKNRRHKTGVRGLCNHCKQECTPKQWRNIPDSDGKLRKVCNPCGLHFTGILKHHDGDKSLAIIIFERQEKEGKGLFRGKSYRD</sequence>
<keyword evidence="3" id="KW-1185">Reference proteome</keyword>
<name>A0AAV5QVA9_9ASCO</name>
<feature type="compositionally biased region" description="Low complexity" evidence="1">
    <location>
        <begin position="78"/>
        <end position="90"/>
    </location>
</feature>
<dbReference type="AlphaFoldDB" id="A0AAV5QVA9"/>
<dbReference type="GO" id="GO:0008270">
    <property type="term" value="F:zinc ion binding"/>
    <property type="evidence" value="ECO:0007669"/>
    <property type="project" value="InterPro"/>
</dbReference>
<proteinExistence type="predicted"/>
<dbReference type="Proteomes" id="UP001360560">
    <property type="component" value="Unassembled WGS sequence"/>
</dbReference>
<evidence type="ECO:0000313" key="3">
    <source>
        <dbReference type="Proteomes" id="UP001360560"/>
    </source>
</evidence>
<feature type="compositionally biased region" description="Basic residues" evidence="1">
    <location>
        <begin position="146"/>
        <end position="159"/>
    </location>
</feature>
<dbReference type="Gene3D" id="3.30.50.10">
    <property type="entry name" value="Erythroid Transcription Factor GATA-1, subunit A"/>
    <property type="match status" value="1"/>
</dbReference>